<evidence type="ECO:0000313" key="9">
    <source>
        <dbReference type="Proteomes" id="UP000070544"/>
    </source>
</evidence>
<proteinExistence type="inferred from homology"/>
<feature type="transmembrane region" description="Helical" evidence="6">
    <location>
        <begin position="82"/>
        <end position="102"/>
    </location>
</feature>
<evidence type="ECO:0000256" key="4">
    <source>
        <dbReference type="ARBA" id="ARBA00022989"/>
    </source>
</evidence>
<feature type="signal peptide" evidence="7">
    <location>
        <begin position="1"/>
        <end position="20"/>
    </location>
</feature>
<evidence type="ECO:0000256" key="7">
    <source>
        <dbReference type="SAM" id="SignalP"/>
    </source>
</evidence>
<keyword evidence="3 6" id="KW-0812">Transmembrane</keyword>
<dbReference type="SUPFAM" id="SSF103481">
    <property type="entry name" value="Multidrug resistance efflux transporter EmrE"/>
    <property type="match status" value="1"/>
</dbReference>
<reference evidence="8 9" key="1">
    <citation type="journal article" date="2015" name="Genome Biol. Evol.">
        <title>Phylogenomic analyses indicate that early fungi evolved digesting cell walls of algal ancestors of land plants.</title>
        <authorList>
            <person name="Chang Y."/>
            <person name="Wang S."/>
            <person name="Sekimoto S."/>
            <person name="Aerts A.L."/>
            <person name="Choi C."/>
            <person name="Clum A."/>
            <person name="LaButti K.M."/>
            <person name="Lindquist E.A."/>
            <person name="Yee Ngan C."/>
            <person name="Ohm R.A."/>
            <person name="Salamov A.A."/>
            <person name="Grigoriev I.V."/>
            <person name="Spatafora J.W."/>
            <person name="Berbee M.L."/>
        </authorList>
    </citation>
    <scope>NUCLEOTIDE SEQUENCE [LARGE SCALE GENOMIC DNA]</scope>
    <source>
        <strain evidence="8 9">JEL478</strain>
    </source>
</reference>
<keyword evidence="7" id="KW-0732">Signal</keyword>
<dbReference type="GO" id="GO:0016020">
    <property type="term" value="C:membrane"/>
    <property type="evidence" value="ECO:0007669"/>
    <property type="project" value="UniProtKB-SubCell"/>
</dbReference>
<accession>A0A139AJX6</accession>
<organism evidence="8 9">
    <name type="scientific">Gonapodya prolifera (strain JEL478)</name>
    <name type="common">Monoblepharis prolifera</name>
    <dbReference type="NCBI Taxonomy" id="1344416"/>
    <lineage>
        <taxon>Eukaryota</taxon>
        <taxon>Fungi</taxon>
        <taxon>Fungi incertae sedis</taxon>
        <taxon>Chytridiomycota</taxon>
        <taxon>Chytridiomycota incertae sedis</taxon>
        <taxon>Monoblepharidomycetes</taxon>
        <taxon>Monoblepharidales</taxon>
        <taxon>Gonapodyaceae</taxon>
        <taxon>Gonapodya</taxon>
    </lineage>
</organism>
<comment type="subcellular location">
    <subcellularLocation>
        <location evidence="1">Membrane</location>
        <topology evidence="1">Multi-pass membrane protein</topology>
    </subcellularLocation>
</comment>
<dbReference type="OrthoDB" id="43458at2759"/>
<feature type="transmembrane region" description="Helical" evidence="6">
    <location>
        <begin position="57"/>
        <end position="75"/>
    </location>
</feature>
<protein>
    <recommendedName>
        <fullName evidence="10">EamA domain-containing protein</fullName>
    </recommendedName>
</protein>
<sequence>MIATSLSLIVVAFLWGATNPFLRIESQGLESTTKPQGQGVVGGYAAELAYLGTRWKYLLALGVNLSGSVLFYYLLSTADLSVTALVNALTFAFTSLIGWAFFGESISGRSLLGMCLVVVGVCLCVMSKIEDVK</sequence>
<dbReference type="AlphaFoldDB" id="A0A139AJX6"/>
<evidence type="ECO:0000256" key="2">
    <source>
        <dbReference type="ARBA" id="ARBA00005977"/>
    </source>
</evidence>
<dbReference type="InterPro" id="IPR037185">
    <property type="entry name" value="EmrE-like"/>
</dbReference>
<comment type="similarity">
    <text evidence="2">Belongs to the TMEM234 family.</text>
</comment>
<dbReference type="Pfam" id="PF10639">
    <property type="entry name" value="TMEM234"/>
    <property type="match status" value="1"/>
</dbReference>
<evidence type="ECO:0000256" key="5">
    <source>
        <dbReference type="ARBA" id="ARBA00023136"/>
    </source>
</evidence>
<feature type="chain" id="PRO_5007296273" description="EamA domain-containing protein" evidence="7">
    <location>
        <begin position="21"/>
        <end position="133"/>
    </location>
</feature>
<name>A0A139AJX6_GONPJ</name>
<gene>
    <name evidence="8" type="ORF">M427DRAFT_133879</name>
</gene>
<keyword evidence="5 6" id="KW-0472">Membrane</keyword>
<evidence type="ECO:0000256" key="3">
    <source>
        <dbReference type="ARBA" id="ARBA00022692"/>
    </source>
</evidence>
<evidence type="ECO:0000256" key="6">
    <source>
        <dbReference type="SAM" id="Phobius"/>
    </source>
</evidence>
<feature type="transmembrane region" description="Helical" evidence="6">
    <location>
        <begin position="108"/>
        <end position="126"/>
    </location>
</feature>
<dbReference type="InterPro" id="IPR018908">
    <property type="entry name" value="TMEM234"/>
</dbReference>
<keyword evidence="4 6" id="KW-1133">Transmembrane helix</keyword>
<dbReference type="Proteomes" id="UP000070544">
    <property type="component" value="Unassembled WGS sequence"/>
</dbReference>
<evidence type="ECO:0000313" key="8">
    <source>
        <dbReference type="EMBL" id="KXS16803.1"/>
    </source>
</evidence>
<dbReference type="PANTHER" id="PTHR28668">
    <property type="entry name" value="TRANSMEMBRANE PROTEIN 234"/>
    <property type="match status" value="1"/>
</dbReference>
<dbReference type="EMBL" id="KQ965750">
    <property type="protein sequence ID" value="KXS16803.1"/>
    <property type="molecule type" value="Genomic_DNA"/>
</dbReference>
<evidence type="ECO:0008006" key="10">
    <source>
        <dbReference type="Google" id="ProtNLM"/>
    </source>
</evidence>
<evidence type="ECO:0000256" key="1">
    <source>
        <dbReference type="ARBA" id="ARBA00004141"/>
    </source>
</evidence>
<keyword evidence="9" id="KW-1185">Reference proteome</keyword>
<dbReference type="PANTHER" id="PTHR28668:SF1">
    <property type="entry name" value="TRANSMEMBRANE PROTEIN 234"/>
    <property type="match status" value="1"/>
</dbReference>
<dbReference type="Gene3D" id="1.10.3730.20">
    <property type="match status" value="1"/>
</dbReference>
<dbReference type="OMA" id="LGEWYAE"/>